<evidence type="ECO:0000313" key="1">
    <source>
        <dbReference type="EMBL" id="TKR69071.1"/>
    </source>
</evidence>
<keyword evidence="2" id="KW-1185">Reference proteome</keyword>
<protein>
    <submittedName>
        <fullName evidence="1">Uncharacterized protein</fullName>
    </submittedName>
</protein>
<accession>A0A4U5MIA2</accession>
<evidence type="ECO:0000313" key="2">
    <source>
        <dbReference type="Proteomes" id="UP000298663"/>
    </source>
</evidence>
<dbReference type="EMBL" id="AZBU02000007">
    <property type="protein sequence ID" value="TKR69071.1"/>
    <property type="molecule type" value="Genomic_DNA"/>
</dbReference>
<sequence length="72" mass="8165">MAFFGDFLDSDSLSSFRSFNYHRNYNRNLLCCTYLLKNLISVQCAFCSVINLKLALNFCLTSLSLLPAVLSL</sequence>
<proteinExistence type="predicted"/>
<reference evidence="1 2" key="1">
    <citation type="journal article" date="2015" name="Genome Biol.">
        <title>Comparative genomics of Steinernema reveals deeply conserved gene regulatory networks.</title>
        <authorList>
            <person name="Dillman A.R."/>
            <person name="Macchietto M."/>
            <person name="Porter C.F."/>
            <person name="Rogers A."/>
            <person name="Williams B."/>
            <person name="Antoshechkin I."/>
            <person name="Lee M.M."/>
            <person name="Goodwin Z."/>
            <person name="Lu X."/>
            <person name="Lewis E.E."/>
            <person name="Goodrich-Blair H."/>
            <person name="Stock S.P."/>
            <person name="Adams B.J."/>
            <person name="Sternberg P.W."/>
            <person name="Mortazavi A."/>
        </authorList>
    </citation>
    <scope>NUCLEOTIDE SEQUENCE [LARGE SCALE GENOMIC DNA]</scope>
    <source>
        <strain evidence="1 2">ALL</strain>
    </source>
</reference>
<dbReference type="AlphaFoldDB" id="A0A4U5MIA2"/>
<name>A0A4U5MIA2_STECR</name>
<comment type="caution">
    <text evidence="1">The sequence shown here is derived from an EMBL/GenBank/DDBJ whole genome shotgun (WGS) entry which is preliminary data.</text>
</comment>
<reference evidence="1 2" key="2">
    <citation type="journal article" date="2019" name="G3 (Bethesda)">
        <title>Hybrid Assembly of the Genome of the Entomopathogenic Nematode Steinernema carpocapsae Identifies the X-Chromosome.</title>
        <authorList>
            <person name="Serra L."/>
            <person name="Macchietto M."/>
            <person name="Macias-Munoz A."/>
            <person name="McGill C.J."/>
            <person name="Rodriguez I.M."/>
            <person name="Rodriguez B."/>
            <person name="Murad R."/>
            <person name="Mortazavi A."/>
        </authorList>
    </citation>
    <scope>NUCLEOTIDE SEQUENCE [LARGE SCALE GENOMIC DNA]</scope>
    <source>
        <strain evidence="1 2">ALL</strain>
    </source>
</reference>
<dbReference type="Proteomes" id="UP000298663">
    <property type="component" value="Unassembled WGS sequence"/>
</dbReference>
<organism evidence="1 2">
    <name type="scientific">Steinernema carpocapsae</name>
    <name type="common">Entomopathogenic nematode</name>
    <dbReference type="NCBI Taxonomy" id="34508"/>
    <lineage>
        <taxon>Eukaryota</taxon>
        <taxon>Metazoa</taxon>
        <taxon>Ecdysozoa</taxon>
        <taxon>Nematoda</taxon>
        <taxon>Chromadorea</taxon>
        <taxon>Rhabditida</taxon>
        <taxon>Tylenchina</taxon>
        <taxon>Panagrolaimomorpha</taxon>
        <taxon>Strongyloidoidea</taxon>
        <taxon>Steinernematidae</taxon>
        <taxon>Steinernema</taxon>
    </lineage>
</organism>
<gene>
    <name evidence="1" type="ORF">L596_021272</name>
</gene>